<evidence type="ECO:0000313" key="3">
    <source>
        <dbReference type="Proteomes" id="UP000020467"/>
    </source>
</evidence>
<dbReference type="PANTHER" id="PTHR42076:SF1">
    <property type="entry name" value="CYANOVIRIN-N DOMAIN-CONTAINING PROTEIN"/>
    <property type="match status" value="1"/>
</dbReference>
<organism evidence="2 3">
    <name type="scientific">Colletotrichum fioriniae PJ7</name>
    <dbReference type="NCBI Taxonomy" id="1445577"/>
    <lineage>
        <taxon>Eukaryota</taxon>
        <taxon>Fungi</taxon>
        <taxon>Dikarya</taxon>
        <taxon>Ascomycota</taxon>
        <taxon>Pezizomycotina</taxon>
        <taxon>Sordariomycetes</taxon>
        <taxon>Hypocreomycetidae</taxon>
        <taxon>Glomerellales</taxon>
        <taxon>Glomerellaceae</taxon>
        <taxon>Colletotrichum</taxon>
        <taxon>Colletotrichum acutatum species complex</taxon>
    </lineage>
</organism>
<reference evidence="2 3" key="1">
    <citation type="submission" date="2014-02" db="EMBL/GenBank/DDBJ databases">
        <title>The genome sequence of Colletotrichum fioriniae PJ7.</title>
        <authorList>
            <person name="Baroncelli R."/>
            <person name="Thon M.R."/>
        </authorList>
    </citation>
    <scope>NUCLEOTIDE SEQUENCE [LARGE SCALE GENOMIC DNA]</scope>
    <source>
        <strain evidence="2 3">PJ7</strain>
    </source>
</reference>
<dbReference type="InterPro" id="IPR011058">
    <property type="entry name" value="Cyanovirin-N"/>
</dbReference>
<evidence type="ECO:0000259" key="1">
    <source>
        <dbReference type="SMART" id="SM01111"/>
    </source>
</evidence>
<dbReference type="EMBL" id="JARH01000415">
    <property type="protein sequence ID" value="EXF80763.1"/>
    <property type="molecule type" value="Genomic_DNA"/>
</dbReference>
<dbReference type="PANTHER" id="PTHR42076">
    <property type="entry name" value="CYANOVIRIN-N HOMOLOG"/>
    <property type="match status" value="1"/>
</dbReference>
<gene>
    <name evidence="2" type="ORF">CFIO01_01134</name>
</gene>
<name>A0A010S7V4_9PEZI</name>
<feature type="domain" description="Cyanovirin-N" evidence="1">
    <location>
        <begin position="3"/>
        <end position="104"/>
    </location>
</feature>
<dbReference type="InterPro" id="IPR036673">
    <property type="entry name" value="Cyanovirin-N_sf"/>
</dbReference>
<dbReference type="AlphaFoldDB" id="A0A010S7V4"/>
<dbReference type="OrthoDB" id="2441380at2759"/>
<dbReference type="Gene3D" id="2.30.60.10">
    <property type="entry name" value="Cyanovirin-N"/>
    <property type="match status" value="1"/>
</dbReference>
<keyword evidence="3" id="KW-1185">Reference proteome</keyword>
<dbReference type="Pfam" id="PF08881">
    <property type="entry name" value="CVNH"/>
    <property type="match status" value="1"/>
</dbReference>
<dbReference type="SMART" id="SM01111">
    <property type="entry name" value="CVNH"/>
    <property type="match status" value="1"/>
</dbReference>
<accession>A0A010S7V4</accession>
<evidence type="ECO:0000313" key="2">
    <source>
        <dbReference type="EMBL" id="EXF80763.1"/>
    </source>
</evidence>
<dbReference type="Proteomes" id="UP000020467">
    <property type="component" value="Unassembled WGS sequence"/>
</dbReference>
<dbReference type="HOGENOM" id="CLU_144945_0_0_1"/>
<dbReference type="KEGG" id="cfj:CFIO01_01134"/>
<sequence>MSNFHHSAQDTRVDDGHILRARLQNGNGDFVDAECNLNDCLGNDNGRFDWGGRGFADSAENIRFEFEGDQPILRARLFNVEGQAIDADVNLCERLSNNDGNFHFECTSYIQQSHSLVSTKLTMPSAETNLNEKLDMT</sequence>
<dbReference type="SUPFAM" id="SSF51322">
    <property type="entry name" value="Cyanovirin-N"/>
    <property type="match status" value="1"/>
</dbReference>
<protein>
    <recommendedName>
        <fullName evidence="1">Cyanovirin-N domain-containing protein</fullName>
    </recommendedName>
</protein>
<comment type="caution">
    <text evidence="2">The sequence shown here is derived from an EMBL/GenBank/DDBJ whole genome shotgun (WGS) entry which is preliminary data.</text>
</comment>
<dbReference type="eggNOG" id="ENOG502SPV1">
    <property type="taxonomic scope" value="Eukaryota"/>
</dbReference>
<dbReference type="STRING" id="1445577.A0A010S7V4"/>
<proteinExistence type="predicted"/>